<evidence type="ECO:0000256" key="1">
    <source>
        <dbReference type="ARBA" id="ARBA00004714"/>
    </source>
</evidence>
<dbReference type="SUPFAM" id="SSF51569">
    <property type="entry name" value="Aldolase"/>
    <property type="match status" value="1"/>
</dbReference>
<proteinExistence type="inferred from homology"/>
<evidence type="ECO:0000256" key="5">
    <source>
        <dbReference type="ARBA" id="ARBA00023239"/>
    </source>
</evidence>
<comment type="similarity">
    <text evidence="2">Belongs to the class I fructose-bisphosphate aldolase family.</text>
</comment>
<keyword evidence="5" id="KW-0456">Lyase</keyword>
<evidence type="ECO:0000256" key="4">
    <source>
        <dbReference type="ARBA" id="ARBA00023152"/>
    </source>
</evidence>
<dbReference type="InterPro" id="IPR013785">
    <property type="entry name" value="Aldolase_TIM"/>
</dbReference>
<dbReference type="AlphaFoldDB" id="A0A2H0UF46"/>
<evidence type="ECO:0000256" key="6">
    <source>
        <dbReference type="ARBA" id="ARBA00029799"/>
    </source>
</evidence>
<organism evidence="7 8">
    <name type="scientific">Candidatus Kaiserbacteria bacterium CG10_big_fil_rev_8_21_14_0_10_45_20</name>
    <dbReference type="NCBI Taxonomy" id="1974607"/>
    <lineage>
        <taxon>Bacteria</taxon>
        <taxon>Candidatus Kaiseribacteriota</taxon>
    </lineage>
</organism>
<dbReference type="PANTHER" id="PTHR11627">
    <property type="entry name" value="FRUCTOSE-BISPHOSPHATE ALDOLASE"/>
    <property type="match status" value="1"/>
</dbReference>
<dbReference type="Gene3D" id="3.20.20.70">
    <property type="entry name" value="Aldolase class I"/>
    <property type="match status" value="1"/>
</dbReference>
<comment type="caution">
    <text evidence="7">The sequence shown here is derived from an EMBL/GenBank/DDBJ whole genome shotgun (WGS) entry which is preliminary data.</text>
</comment>
<evidence type="ECO:0000313" key="8">
    <source>
        <dbReference type="Proteomes" id="UP000229315"/>
    </source>
</evidence>
<evidence type="ECO:0000256" key="2">
    <source>
        <dbReference type="ARBA" id="ARBA00010387"/>
    </source>
</evidence>
<comment type="pathway">
    <text evidence="1">Carbohydrate degradation; glycolysis; D-glyceraldehyde 3-phosphate and glycerone phosphate from D-glucose: step 4/4.</text>
</comment>
<dbReference type="EMBL" id="PFBH01000020">
    <property type="protein sequence ID" value="PIR84980.1"/>
    <property type="molecule type" value="Genomic_DNA"/>
</dbReference>
<evidence type="ECO:0000313" key="7">
    <source>
        <dbReference type="EMBL" id="PIR84980.1"/>
    </source>
</evidence>
<dbReference type="GO" id="GO:0006096">
    <property type="term" value="P:glycolytic process"/>
    <property type="evidence" value="ECO:0007669"/>
    <property type="project" value="UniProtKB-UniPathway"/>
</dbReference>
<accession>A0A2H0UF46</accession>
<dbReference type="Pfam" id="PF00274">
    <property type="entry name" value="Glycolytic"/>
    <property type="match status" value="1"/>
</dbReference>
<dbReference type="InterPro" id="IPR000741">
    <property type="entry name" value="FBA_I"/>
</dbReference>
<reference evidence="8" key="1">
    <citation type="submission" date="2017-09" db="EMBL/GenBank/DDBJ databases">
        <title>Depth-based differentiation of microbial function through sediment-hosted aquifers and enrichment of novel symbionts in the deep terrestrial subsurface.</title>
        <authorList>
            <person name="Probst A.J."/>
            <person name="Ladd B."/>
            <person name="Jarett J.K."/>
            <person name="Geller-Mcgrath D.E."/>
            <person name="Sieber C.M.K."/>
            <person name="Emerson J.B."/>
            <person name="Anantharaman K."/>
            <person name="Thomas B.C."/>
            <person name="Malmstrom R."/>
            <person name="Stieglmeier M."/>
            <person name="Klingl A."/>
            <person name="Woyke T."/>
            <person name="Ryan C.M."/>
            <person name="Banfield J.F."/>
        </authorList>
    </citation>
    <scope>NUCLEOTIDE SEQUENCE [LARGE SCALE GENOMIC DNA]</scope>
</reference>
<dbReference type="Proteomes" id="UP000229315">
    <property type="component" value="Unassembled WGS sequence"/>
</dbReference>
<keyword evidence="4" id="KW-0324">Glycolysis</keyword>
<dbReference type="GO" id="GO:0004332">
    <property type="term" value="F:fructose-bisphosphate aldolase activity"/>
    <property type="evidence" value="ECO:0007669"/>
    <property type="project" value="UniProtKB-EC"/>
</dbReference>
<dbReference type="NCBIfam" id="NF033379">
    <property type="entry name" value="FrucBisAld_I"/>
    <property type="match status" value="1"/>
</dbReference>
<dbReference type="UniPathway" id="UPA00109">
    <property type="reaction ID" value="UER00183"/>
</dbReference>
<protein>
    <recommendedName>
        <fullName evidence="3">fructose-bisphosphate aldolase</fullName>
        <ecNumber evidence="3">4.1.2.13</ecNumber>
    </recommendedName>
    <alternativeName>
        <fullName evidence="6">Fructose-bisphosphate aldolase class I</fullName>
    </alternativeName>
</protein>
<gene>
    <name evidence="7" type="ORF">COU15_03185</name>
</gene>
<name>A0A2H0UF46_9BACT</name>
<evidence type="ECO:0000256" key="3">
    <source>
        <dbReference type="ARBA" id="ARBA00013068"/>
    </source>
</evidence>
<sequence>MNQMKKIVTALMEQGKGILAADESNPTANERFSALGIEPTEENRRRYRELLLTTPGIEKYLSGVILYDETIRQKTTQGVSFPEWLQSQNILVGIKVDEGLEEIPEVQNGKVTKGLDGLGKRVKEYTEMGAVFAKWRAVAVVGDGYADPAIKENAKRLAEYASVCQEHSVVPMVEPEVLMDGTHSAEDAEGAIIETVAIVCDQLQQSGVALEAVILKTAMSVSGKEAVGRADADEVAERTVRALKTAVPDTMGGVVFLSGGQSPEEAVKNLNAIARLEPHPWPITFSFSRALQSPVLAEWKGKDENADEAQALFLRRVALAIAADSGAYSESMEAFG</sequence>
<dbReference type="EC" id="4.1.2.13" evidence="3"/>